<gene>
    <name evidence="3" type="ORF">LOD26_08795</name>
</gene>
<proteinExistence type="inferred from homology"/>
<accession>A0ABT1B6G3</accession>
<dbReference type="EMBL" id="JAJJVQ010000002">
    <property type="protein sequence ID" value="MCO5781425.1"/>
    <property type="molecule type" value="Genomic_DNA"/>
</dbReference>
<protein>
    <submittedName>
        <fullName evidence="3">YciI family protein</fullName>
    </submittedName>
</protein>
<dbReference type="Proteomes" id="UP001139290">
    <property type="component" value="Unassembled WGS sequence"/>
</dbReference>
<name>A0ABT1B6G3_9ENTR</name>
<feature type="domain" description="YCII-related" evidence="2">
    <location>
        <begin position="6"/>
        <end position="84"/>
    </location>
</feature>
<dbReference type="Gene3D" id="3.30.70.1060">
    <property type="entry name" value="Dimeric alpha+beta barrel"/>
    <property type="match status" value="1"/>
</dbReference>
<evidence type="ECO:0000313" key="4">
    <source>
        <dbReference type="Proteomes" id="UP001139290"/>
    </source>
</evidence>
<organism evidence="3 4">
    <name type="scientific">Citrobacter meridianamericanus</name>
    <dbReference type="NCBI Taxonomy" id="2894201"/>
    <lineage>
        <taxon>Bacteria</taxon>
        <taxon>Pseudomonadati</taxon>
        <taxon>Pseudomonadota</taxon>
        <taxon>Gammaproteobacteria</taxon>
        <taxon>Enterobacterales</taxon>
        <taxon>Enterobacteriaceae</taxon>
        <taxon>Citrobacter</taxon>
    </lineage>
</organism>
<dbReference type="PANTHER" id="PTHR37828">
    <property type="entry name" value="GSR2449 PROTEIN"/>
    <property type="match status" value="1"/>
</dbReference>
<evidence type="ECO:0000313" key="3">
    <source>
        <dbReference type="EMBL" id="MCO5781425.1"/>
    </source>
</evidence>
<dbReference type="PANTHER" id="PTHR37828:SF1">
    <property type="entry name" value="YCII-RELATED DOMAIN-CONTAINING PROTEIN"/>
    <property type="match status" value="1"/>
</dbReference>
<dbReference type="InterPro" id="IPR005545">
    <property type="entry name" value="YCII"/>
</dbReference>
<sequence length="97" mass="10618">MSVISVVVLTYVKPLNEVDSLLPAHVEWLKKGYAEGLFLTSGPKIPRSGGVILAKCDDTEKLKNYLNQDPFQQSGIAKVELIPFEATMTTAAIKDIL</sequence>
<evidence type="ECO:0000256" key="1">
    <source>
        <dbReference type="ARBA" id="ARBA00007689"/>
    </source>
</evidence>
<dbReference type="InterPro" id="IPR011008">
    <property type="entry name" value="Dimeric_a/b-barrel"/>
</dbReference>
<reference evidence="3" key="1">
    <citation type="submission" date="2021-11" db="EMBL/GenBank/DDBJ databases">
        <title>Citrobacter meridianamericanus sp. nov. isolated from soil.</title>
        <authorList>
            <person name="Furlan J.P.R."/>
            <person name="Stehling E.G."/>
        </authorList>
    </citation>
    <scope>NUCLEOTIDE SEQUENCE</scope>
    <source>
        <strain evidence="3">BR102</strain>
    </source>
</reference>
<keyword evidence="4" id="KW-1185">Reference proteome</keyword>
<dbReference type="Pfam" id="PF03795">
    <property type="entry name" value="YCII"/>
    <property type="match status" value="1"/>
</dbReference>
<evidence type="ECO:0000259" key="2">
    <source>
        <dbReference type="Pfam" id="PF03795"/>
    </source>
</evidence>
<comment type="caution">
    <text evidence="3">The sequence shown here is derived from an EMBL/GenBank/DDBJ whole genome shotgun (WGS) entry which is preliminary data.</text>
</comment>
<dbReference type="RefSeq" id="WP_151217989.1">
    <property type="nucleotide sequence ID" value="NZ_CP101036.1"/>
</dbReference>
<comment type="similarity">
    <text evidence="1">Belongs to the YciI family.</text>
</comment>
<dbReference type="SUPFAM" id="SSF54909">
    <property type="entry name" value="Dimeric alpha+beta barrel"/>
    <property type="match status" value="1"/>
</dbReference>